<dbReference type="PROSITE" id="PS01180">
    <property type="entry name" value="CUB"/>
    <property type="match status" value="1"/>
</dbReference>
<dbReference type="CDD" id="cd00041">
    <property type="entry name" value="CUB"/>
    <property type="match status" value="1"/>
</dbReference>
<feature type="region of interest" description="Disordered" evidence="3">
    <location>
        <begin position="40"/>
        <end position="73"/>
    </location>
</feature>
<feature type="domain" description="CUB" evidence="5">
    <location>
        <begin position="185"/>
        <end position="241"/>
    </location>
</feature>
<evidence type="ECO:0000313" key="6">
    <source>
        <dbReference type="EMBL" id="CAC5411634.1"/>
    </source>
</evidence>
<reference evidence="6 7" key="1">
    <citation type="submission" date="2020-06" db="EMBL/GenBank/DDBJ databases">
        <authorList>
            <person name="Li R."/>
            <person name="Bekaert M."/>
        </authorList>
    </citation>
    <scope>NUCLEOTIDE SEQUENCE [LARGE SCALE GENOMIC DNA]</scope>
    <source>
        <strain evidence="7">wild</strain>
    </source>
</reference>
<evidence type="ECO:0000256" key="1">
    <source>
        <dbReference type="ARBA" id="ARBA00023157"/>
    </source>
</evidence>
<keyword evidence="7" id="KW-1185">Reference proteome</keyword>
<dbReference type="OrthoDB" id="6083567at2759"/>
<feature type="compositionally biased region" description="Basic and acidic residues" evidence="3">
    <location>
        <begin position="42"/>
        <end position="66"/>
    </location>
</feature>
<gene>
    <name evidence="6" type="ORF">MCOR_44695</name>
</gene>
<keyword evidence="4" id="KW-0732">Signal</keyword>
<dbReference type="EMBL" id="CACVKT020007886">
    <property type="protein sequence ID" value="CAC5411634.1"/>
    <property type="molecule type" value="Genomic_DNA"/>
</dbReference>
<evidence type="ECO:0000256" key="3">
    <source>
        <dbReference type="SAM" id="MobiDB-lite"/>
    </source>
</evidence>
<dbReference type="PANTHER" id="PTHR46908:SF8">
    <property type="entry name" value="C-TYPE LECTIN DOMAIN-CONTAINING PROTEIN"/>
    <property type="match status" value="1"/>
</dbReference>
<dbReference type="InterPro" id="IPR035914">
    <property type="entry name" value="Sperma_CUB_dom_sf"/>
</dbReference>
<dbReference type="InterPro" id="IPR052129">
    <property type="entry name" value="Spermadhesin-Link_domain"/>
</dbReference>
<dbReference type="InterPro" id="IPR000859">
    <property type="entry name" value="CUB_dom"/>
</dbReference>
<dbReference type="SUPFAM" id="SSF49854">
    <property type="entry name" value="Spermadhesin, CUB domain"/>
    <property type="match status" value="1"/>
</dbReference>
<evidence type="ECO:0000256" key="2">
    <source>
        <dbReference type="PROSITE-ProRule" id="PRU00059"/>
    </source>
</evidence>
<feature type="signal peptide" evidence="4">
    <location>
        <begin position="1"/>
        <end position="22"/>
    </location>
</feature>
<feature type="chain" id="PRO_5026731185" evidence="4">
    <location>
        <begin position="23"/>
        <end position="241"/>
    </location>
</feature>
<name>A0A6J8DWF7_MYTCO</name>
<comment type="caution">
    <text evidence="2">Lacks conserved residue(s) required for the propagation of feature annotation.</text>
</comment>
<sequence length="241" mass="26787">MKLVAVFFIVCSVVMICHPVEGKHKERKEAVGRKGKNYSKNELYKNGRKDRHDESGEKGRKNKKEEDDNECTCKSECNGETEKADQDGFCCNNLMCCKPCNDTLKCTQGNGTCRASCEENEQSAGSTCCNNFQCCQPPTCIDNVNCNCKEFCDESSSISDGQEYIDINLGCCGSSKCCKPCSNTCGGNLIGPMGSFTSPNYPSNYCHGHDCYYYITAKEGSRIMVNFTNLYTEDEFDYVQA</sequence>
<dbReference type="Pfam" id="PF00431">
    <property type="entry name" value="CUB"/>
    <property type="match status" value="1"/>
</dbReference>
<dbReference type="PANTHER" id="PTHR46908">
    <property type="entry name" value="CUBILIN-LIKE PROTEIN"/>
    <property type="match status" value="1"/>
</dbReference>
<protein>
    <submittedName>
        <fullName evidence="6">CUBN</fullName>
    </submittedName>
</protein>
<accession>A0A6J8DWF7</accession>
<keyword evidence="1" id="KW-1015">Disulfide bond</keyword>
<dbReference type="Gene3D" id="2.60.120.290">
    <property type="entry name" value="Spermadhesin, CUB domain"/>
    <property type="match status" value="1"/>
</dbReference>
<evidence type="ECO:0000259" key="5">
    <source>
        <dbReference type="PROSITE" id="PS01180"/>
    </source>
</evidence>
<dbReference type="Proteomes" id="UP000507470">
    <property type="component" value="Unassembled WGS sequence"/>
</dbReference>
<organism evidence="6 7">
    <name type="scientific">Mytilus coruscus</name>
    <name type="common">Sea mussel</name>
    <dbReference type="NCBI Taxonomy" id="42192"/>
    <lineage>
        <taxon>Eukaryota</taxon>
        <taxon>Metazoa</taxon>
        <taxon>Spiralia</taxon>
        <taxon>Lophotrochozoa</taxon>
        <taxon>Mollusca</taxon>
        <taxon>Bivalvia</taxon>
        <taxon>Autobranchia</taxon>
        <taxon>Pteriomorphia</taxon>
        <taxon>Mytilida</taxon>
        <taxon>Mytiloidea</taxon>
        <taxon>Mytilidae</taxon>
        <taxon>Mytilinae</taxon>
        <taxon>Mytilus</taxon>
    </lineage>
</organism>
<proteinExistence type="predicted"/>
<dbReference type="AlphaFoldDB" id="A0A6J8DWF7"/>
<evidence type="ECO:0000256" key="4">
    <source>
        <dbReference type="SAM" id="SignalP"/>
    </source>
</evidence>
<evidence type="ECO:0000313" key="7">
    <source>
        <dbReference type="Proteomes" id="UP000507470"/>
    </source>
</evidence>